<organism evidence="1 2">
    <name type="scientific">Heliophilum fasciatum</name>
    <dbReference type="NCBI Taxonomy" id="35700"/>
    <lineage>
        <taxon>Bacteria</taxon>
        <taxon>Bacillati</taxon>
        <taxon>Bacillota</taxon>
        <taxon>Clostridia</taxon>
        <taxon>Eubacteriales</taxon>
        <taxon>Heliobacteriaceae</taxon>
        <taxon>Heliophilum</taxon>
    </lineage>
</organism>
<dbReference type="InterPro" id="IPR003749">
    <property type="entry name" value="ThiS/MoaD-like"/>
</dbReference>
<dbReference type="PANTHER" id="PTHR34472:SF1">
    <property type="entry name" value="SULFUR CARRIER PROTEIN THIS"/>
    <property type="match status" value="1"/>
</dbReference>
<dbReference type="AlphaFoldDB" id="A0A4R2RPW7"/>
<dbReference type="Proteomes" id="UP000294813">
    <property type="component" value="Unassembled WGS sequence"/>
</dbReference>
<dbReference type="PANTHER" id="PTHR34472">
    <property type="entry name" value="SULFUR CARRIER PROTEIN THIS"/>
    <property type="match status" value="1"/>
</dbReference>
<proteinExistence type="predicted"/>
<protein>
    <submittedName>
        <fullName evidence="1">Sulfur carrier protein</fullName>
    </submittedName>
</protein>
<dbReference type="Pfam" id="PF02597">
    <property type="entry name" value="ThiS"/>
    <property type="match status" value="1"/>
</dbReference>
<reference evidence="1 2" key="1">
    <citation type="submission" date="2019-03" db="EMBL/GenBank/DDBJ databases">
        <title>Genomic Encyclopedia of Type Strains, Phase IV (KMG-IV): sequencing the most valuable type-strain genomes for metagenomic binning, comparative biology and taxonomic classification.</title>
        <authorList>
            <person name="Goeker M."/>
        </authorList>
    </citation>
    <scope>NUCLEOTIDE SEQUENCE [LARGE SCALE GENOMIC DNA]</scope>
    <source>
        <strain evidence="1 2">DSM 11170</strain>
    </source>
</reference>
<comment type="caution">
    <text evidence="1">The sequence shown here is derived from an EMBL/GenBank/DDBJ whole genome shotgun (WGS) entry which is preliminary data.</text>
</comment>
<accession>A0A4R2RPW7</accession>
<dbReference type="InterPro" id="IPR012675">
    <property type="entry name" value="Beta-grasp_dom_sf"/>
</dbReference>
<dbReference type="NCBIfam" id="TIGR01683">
    <property type="entry name" value="thiS"/>
    <property type="match status" value="1"/>
</dbReference>
<dbReference type="RefSeq" id="WP_131918600.1">
    <property type="nucleotide sequence ID" value="NZ_JAOQNU010000006.1"/>
</dbReference>
<keyword evidence="2" id="KW-1185">Reference proteome</keyword>
<evidence type="ECO:0000313" key="2">
    <source>
        <dbReference type="Proteomes" id="UP000294813"/>
    </source>
</evidence>
<dbReference type="InterPro" id="IPR016155">
    <property type="entry name" value="Mopterin_synth/thiamin_S_b"/>
</dbReference>
<dbReference type="OrthoDB" id="9810692at2"/>
<evidence type="ECO:0000313" key="1">
    <source>
        <dbReference type="EMBL" id="TCP65184.1"/>
    </source>
</evidence>
<dbReference type="SUPFAM" id="SSF54285">
    <property type="entry name" value="MoaD/ThiS"/>
    <property type="match status" value="1"/>
</dbReference>
<dbReference type="Gene3D" id="3.10.20.30">
    <property type="match status" value="1"/>
</dbReference>
<dbReference type="EMBL" id="SLXT01000006">
    <property type="protein sequence ID" value="TCP65184.1"/>
    <property type="molecule type" value="Genomic_DNA"/>
</dbReference>
<name>A0A4R2RPW7_9FIRM</name>
<dbReference type="InterPro" id="IPR010035">
    <property type="entry name" value="Thi_S"/>
</dbReference>
<dbReference type="CDD" id="cd00565">
    <property type="entry name" value="Ubl_ThiS"/>
    <property type="match status" value="1"/>
</dbReference>
<sequence>MGITVNGQPAELTGTQTLSAYLTKKMDDLSGIIVEYNGQIIKQDQWATITLQEKDNLEVLRFVGGG</sequence>
<gene>
    <name evidence="1" type="ORF">EDD73_10667</name>
</gene>